<proteinExistence type="predicted"/>
<dbReference type="InterPro" id="IPR043502">
    <property type="entry name" value="DNA/RNA_pol_sf"/>
</dbReference>
<dbReference type="PANTHER" id="PTHR24559:SF440">
    <property type="entry name" value="RIBONUCLEASE H"/>
    <property type="match status" value="1"/>
</dbReference>
<dbReference type="Proteomes" id="UP000765509">
    <property type="component" value="Unassembled WGS sequence"/>
</dbReference>
<gene>
    <name evidence="2" type="ORF">O181_016250</name>
</gene>
<dbReference type="OrthoDB" id="2446696at2759"/>
<comment type="caution">
    <text evidence="2">The sequence shown here is derived from an EMBL/GenBank/DDBJ whole genome shotgun (WGS) entry which is preliminary data.</text>
</comment>
<dbReference type="PROSITE" id="PS50878">
    <property type="entry name" value="RT_POL"/>
    <property type="match status" value="1"/>
</dbReference>
<dbReference type="EMBL" id="AVOT02004500">
    <property type="protein sequence ID" value="MBW0476535.1"/>
    <property type="molecule type" value="Genomic_DNA"/>
</dbReference>
<evidence type="ECO:0000259" key="1">
    <source>
        <dbReference type="PROSITE" id="PS50878"/>
    </source>
</evidence>
<name>A0A9Q3C5F6_9BASI</name>
<feature type="domain" description="Reverse transcriptase" evidence="1">
    <location>
        <begin position="1"/>
        <end position="131"/>
    </location>
</feature>
<reference evidence="2" key="1">
    <citation type="submission" date="2021-03" db="EMBL/GenBank/DDBJ databases">
        <title>Draft genome sequence of rust myrtle Austropuccinia psidii MF-1, a brazilian biotype.</title>
        <authorList>
            <person name="Quecine M.C."/>
            <person name="Pachon D.M.R."/>
            <person name="Bonatelli M.L."/>
            <person name="Correr F.H."/>
            <person name="Franceschini L.M."/>
            <person name="Leite T.F."/>
            <person name="Margarido G.R.A."/>
            <person name="Almeida C.A."/>
            <person name="Ferrarezi J.A."/>
            <person name="Labate C.A."/>
        </authorList>
    </citation>
    <scope>NUCLEOTIDE SEQUENCE</scope>
    <source>
        <strain evidence="2">MF-1</strain>
    </source>
</reference>
<accession>A0A9Q3C5F6</accession>
<dbReference type="InterPro" id="IPR053134">
    <property type="entry name" value="RNA-dir_DNA_polymerase"/>
</dbReference>
<evidence type="ECO:0000313" key="2">
    <source>
        <dbReference type="EMBL" id="MBW0476535.1"/>
    </source>
</evidence>
<dbReference type="CDD" id="cd01647">
    <property type="entry name" value="RT_LTR"/>
    <property type="match status" value="1"/>
</dbReference>
<protein>
    <recommendedName>
        <fullName evidence="1">Reverse transcriptase domain-containing protein</fullName>
    </recommendedName>
</protein>
<dbReference type="SUPFAM" id="SSF56672">
    <property type="entry name" value="DNA/RNA polymerases"/>
    <property type="match status" value="1"/>
</dbReference>
<dbReference type="FunFam" id="3.30.70.270:FF:000003">
    <property type="entry name" value="Transposon Ty3-G Gag-Pol polyprotein"/>
    <property type="match status" value="1"/>
</dbReference>
<dbReference type="PANTHER" id="PTHR24559">
    <property type="entry name" value="TRANSPOSON TY3-I GAG-POL POLYPROTEIN"/>
    <property type="match status" value="1"/>
</dbReference>
<organism evidence="2 3">
    <name type="scientific">Austropuccinia psidii MF-1</name>
    <dbReference type="NCBI Taxonomy" id="1389203"/>
    <lineage>
        <taxon>Eukaryota</taxon>
        <taxon>Fungi</taxon>
        <taxon>Dikarya</taxon>
        <taxon>Basidiomycota</taxon>
        <taxon>Pucciniomycotina</taxon>
        <taxon>Pucciniomycetes</taxon>
        <taxon>Pucciniales</taxon>
        <taxon>Sphaerophragmiaceae</taxon>
        <taxon>Austropuccinia</taxon>
    </lineage>
</organism>
<dbReference type="Pfam" id="PF00078">
    <property type="entry name" value="RVT_1"/>
    <property type="match status" value="1"/>
</dbReference>
<evidence type="ECO:0000313" key="3">
    <source>
        <dbReference type="Proteomes" id="UP000765509"/>
    </source>
</evidence>
<dbReference type="AlphaFoldDB" id="A0A9Q3C5F6"/>
<dbReference type="InterPro" id="IPR043128">
    <property type="entry name" value="Rev_trsase/Diguanyl_cyclase"/>
</dbReference>
<dbReference type="Gene3D" id="3.30.70.270">
    <property type="match status" value="1"/>
</dbReference>
<dbReference type="InterPro" id="IPR000477">
    <property type="entry name" value="RT_dom"/>
</dbReference>
<sequence>MNQLLNVSNGSSIFSKNDLCGSYNLLRIKEGDEHLTAFRTKYDSYEYLGMLFGLTDSPASFQNLVNDIFQDLLDVYFVVYLDDIIVFSKYEEEHVTHMSTVHCRLRANNLFAKDYKCLFHASSEEYLGYVVSSEGLKMDQENVHQIGHLQETSRLFNLSLALPISTSVSSRIIPKNISSLTSFPLNEESLSQFHQLNKAFTTTPILPYPPL</sequence>
<keyword evidence="3" id="KW-1185">Reference proteome</keyword>